<dbReference type="Proteomes" id="UP000184420">
    <property type="component" value="Unassembled WGS sequence"/>
</dbReference>
<accession>A0A1M7JZT7</accession>
<dbReference type="RefSeq" id="WP_073085502.1">
    <property type="nucleotide sequence ID" value="NZ_FRBL01000009.1"/>
</dbReference>
<evidence type="ECO:0000313" key="1">
    <source>
        <dbReference type="EMBL" id="SHM58498.1"/>
    </source>
</evidence>
<name>A0A1M7JZT7_9BACT</name>
<reference evidence="1 2" key="1">
    <citation type="submission" date="2016-11" db="EMBL/GenBank/DDBJ databases">
        <authorList>
            <person name="Jaros S."/>
            <person name="Januszkiewicz K."/>
            <person name="Wedrychowicz H."/>
        </authorList>
    </citation>
    <scope>NUCLEOTIDE SEQUENCE [LARGE SCALE GENOMIC DNA]</scope>
    <source>
        <strain evidence="1 2">DSM 27406</strain>
    </source>
</reference>
<evidence type="ECO:0000313" key="2">
    <source>
        <dbReference type="Proteomes" id="UP000184420"/>
    </source>
</evidence>
<dbReference type="AlphaFoldDB" id="A0A1M7JZT7"/>
<dbReference type="OrthoDB" id="9919918at2"/>
<dbReference type="EMBL" id="FRBL01000009">
    <property type="protein sequence ID" value="SHM58498.1"/>
    <property type="molecule type" value="Genomic_DNA"/>
</dbReference>
<sequence length="129" mass="14837">MEPKLRIKLNDSHEYTAFLKYAYSIDDSLLFNEVYEQQPGTHKEPIIIAIVTALGGKRALQTIQAIIEAWVTHKAKIMDHELEMTKEKNRAEEARIELALKYPGQLEYKQISTAAFRKIDTVSSEKSEK</sequence>
<proteinExistence type="predicted"/>
<keyword evidence="2" id="KW-1185">Reference proteome</keyword>
<organism evidence="1 2">
    <name type="scientific">Chitinophaga jiangningensis</name>
    <dbReference type="NCBI Taxonomy" id="1419482"/>
    <lineage>
        <taxon>Bacteria</taxon>
        <taxon>Pseudomonadati</taxon>
        <taxon>Bacteroidota</taxon>
        <taxon>Chitinophagia</taxon>
        <taxon>Chitinophagales</taxon>
        <taxon>Chitinophagaceae</taxon>
        <taxon>Chitinophaga</taxon>
    </lineage>
</organism>
<dbReference type="STRING" id="1419482.SAMN05444266_10987"/>
<gene>
    <name evidence="1" type="ORF">SAMN05444266_10987</name>
</gene>
<protein>
    <submittedName>
        <fullName evidence="1">Uncharacterized protein</fullName>
    </submittedName>
</protein>